<keyword evidence="1" id="KW-1133">Transmembrane helix</keyword>
<feature type="transmembrane region" description="Helical" evidence="1">
    <location>
        <begin position="20"/>
        <end position="39"/>
    </location>
</feature>
<protein>
    <recommendedName>
        <fullName evidence="6">DUF304 domain-containing protein</fullName>
    </recommendedName>
</protein>
<feature type="domain" description="YdbS-like PH" evidence="2">
    <location>
        <begin position="65"/>
        <end position="139"/>
    </location>
</feature>
<name>A0A1V9EF28_9BACT</name>
<feature type="transmembrane region" description="Helical" evidence="1">
    <location>
        <begin position="45"/>
        <end position="64"/>
    </location>
</feature>
<accession>A0A1V9EF28</accession>
<comment type="caution">
    <text evidence="4">The sequence shown here is derived from an EMBL/GenBank/DDBJ whole genome shotgun (WGS) entry which is preliminary data.</text>
</comment>
<keyword evidence="5" id="KW-1185">Reference proteome</keyword>
<keyword evidence="1" id="KW-0472">Membrane</keyword>
<evidence type="ECO:0000259" key="2">
    <source>
        <dbReference type="Pfam" id="PF03703"/>
    </source>
</evidence>
<dbReference type="EMBL" id="LVXG01000034">
    <property type="protein sequence ID" value="OQP44738.1"/>
    <property type="molecule type" value="Genomic_DNA"/>
</dbReference>
<evidence type="ECO:0008006" key="6">
    <source>
        <dbReference type="Google" id="ProtNLM"/>
    </source>
</evidence>
<dbReference type="PANTHER" id="PTHR37938">
    <property type="entry name" value="BLL0215 PROTEIN"/>
    <property type="match status" value="1"/>
</dbReference>
<evidence type="ECO:0000259" key="3">
    <source>
        <dbReference type="Pfam" id="PF09851"/>
    </source>
</evidence>
<evidence type="ECO:0000313" key="5">
    <source>
        <dbReference type="Proteomes" id="UP000192610"/>
    </source>
</evidence>
<feature type="domain" description="SHOCT" evidence="3">
    <location>
        <begin position="184"/>
        <end position="210"/>
    </location>
</feature>
<dbReference type="Pfam" id="PF03703">
    <property type="entry name" value="bPH_2"/>
    <property type="match status" value="1"/>
</dbReference>
<dbReference type="OrthoDB" id="3378680at2"/>
<dbReference type="InterPro" id="IPR018649">
    <property type="entry name" value="SHOCT"/>
</dbReference>
<organism evidence="4 5">
    <name type="scientific">Niastella yeongjuensis</name>
    <dbReference type="NCBI Taxonomy" id="354355"/>
    <lineage>
        <taxon>Bacteria</taxon>
        <taxon>Pseudomonadati</taxon>
        <taxon>Bacteroidota</taxon>
        <taxon>Chitinophagia</taxon>
        <taxon>Chitinophagales</taxon>
        <taxon>Chitinophagaceae</taxon>
        <taxon>Niastella</taxon>
    </lineage>
</organism>
<sequence>MRTPLQKGEQILLVTHTSWVKLILPVIIALAGWVGAFLIGFLDNWGWITAVIGSLYYLIVYFSWKVNIWVVTNFRVIDEAGLLNHFAKESPLEKINNVSYDQSVWGRILNFGHVEIQTAAEIGATDYYNVHGPKRLKDTITLAQAEYKNIQLANQAQHMATAMGIQAGEVKYSSGSTSGGIASELEKLHQLKQQGIISEEEYIKAKNKLLS</sequence>
<gene>
    <name evidence="4" type="ORF">A4H97_10265</name>
</gene>
<dbReference type="RefSeq" id="WP_081202793.1">
    <property type="nucleotide sequence ID" value="NZ_FOCZ01000006.1"/>
</dbReference>
<dbReference type="InterPro" id="IPR005182">
    <property type="entry name" value="YdbS-like_PH"/>
</dbReference>
<keyword evidence="1" id="KW-0812">Transmembrane</keyword>
<dbReference type="Proteomes" id="UP000192610">
    <property type="component" value="Unassembled WGS sequence"/>
</dbReference>
<reference evidence="5" key="1">
    <citation type="submission" date="2016-04" db="EMBL/GenBank/DDBJ databases">
        <authorList>
            <person name="Chen L."/>
            <person name="Zhuang W."/>
            <person name="Wang G."/>
        </authorList>
    </citation>
    <scope>NUCLEOTIDE SEQUENCE [LARGE SCALE GENOMIC DNA]</scope>
    <source>
        <strain evidence="5">17621</strain>
    </source>
</reference>
<dbReference type="AlphaFoldDB" id="A0A1V9EF28"/>
<proteinExistence type="predicted"/>
<dbReference type="STRING" id="354355.SAMN05660816_03486"/>
<dbReference type="PANTHER" id="PTHR37938:SF1">
    <property type="entry name" value="BLL0215 PROTEIN"/>
    <property type="match status" value="1"/>
</dbReference>
<dbReference type="Pfam" id="PF09851">
    <property type="entry name" value="SHOCT"/>
    <property type="match status" value="1"/>
</dbReference>
<evidence type="ECO:0000256" key="1">
    <source>
        <dbReference type="SAM" id="Phobius"/>
    </source>
</evidence>
<evidence type="ECO:0000313" key="4">
    <source>
        <dbReference type="EMBL" id="OQP44738.1"/>
    </source>
</evidence>